<dbReference type="Proteomes" id="UP000184462">
    <property type="component" value="Unassembled WGS sequence"/>
</dbReference>
<protein>
    <submittedName>
        <fullName evidence="8">Starch-binding associating with outer membrane</fullName>
    </submittedName>
</protein>
<dbReference type="InterPro" id="IPR011990">
    <property type="entry name" value="TPR-like_helical_dom_sf"/>
</dbReference>
<dbReference type="Pfam" id="PF14322">
    <property type="entry name" value="SusD-like_3"/>
    <property type="match status" value="1"/>
</dbReference>
<dbReference type="SUPFAM" id="SSF48452">
    <property type="entry name" value="TPR-like"/>
    <property type="match status" value="1"/>
</dbReference>
<dbReference type="RefSeq" id="WP_073192349.1">
    <property type="nucleotide sequence ID" value="NZ_FQTW01000002.1"/>
</dbReference>
<feature type="domain" description="RagB/SusD" evidence="6">
    <location>
        <begin position="364"/>
        <end position="499"/>
    </location>
</feature>
<name>A0A1M4UAS1_9FLAO</name>
<evidence type="ECO:0000256" key="2">
    <source>
        <dbReference type="ARBA" id="ARBA00006275"/>
    </source>
</evidence>
<evidence type="ECO:0000256" key="4">
    <source>
        <dbReference type="ARBA" id="ARBA00023136"/>
    </source>
</evidence>
<evidence type="ECO:0000256" key="1">
    <source>
        <dbReference type="ARBA" id="ARBA00004442"/>
    </source>
</evidence>
<accession>A0A1M4UAS1</accession>
<evidence type="ECO:0000259" key="7">
    <source>
        <dbReference type="Pfam" id="PF14322"/>
    </source>
</evidence>
<dbReference type="AlphaFoldDB" id="A0A1M4UAS1"/>
<dbReference type="EMBL" id="FQTW01000002">
    <property type="protein sequence ID" value="SHE53697.1"/>
    <property type="molecule type" value="Genomic_DNA"/>
</dbReference>
<comment type="subcellular location">
    <subcellularLocation>
        <location evidence="1">Cell outer membrane</location>
    </subcellularLocation>
</comment>
<dbReference type="InterPro" id="IPR012944">
    <property type="entry name" value="SusD_RagB_dom"/>
</dbReference>
<gene>
    <name evidence="8" type="ORF">SAMN05444278_102264</name>
</gene>
<dbReference type="Gene3D" id="1.25.40.390">
    <property type="match status" value="1"/>
</dbReference>
<dbReference type="PROSITE" id="PS51257">
    <property type="entry name" value="PROKAR_LIPOPROTEIN"/>
    <property type="match status" value="1"/>
</dbReference>
<keyword evidence="9" id="KW-1185">Reference proteome</keyword>
<evidence type="ECO:0000313" key="8">
    <source>
        <dbReference type="EMBL" id="SHE53697.1"/>
    </source>
</evidence>
<keyword evidence="4" id="KW-0472">Membrane</keyword>
<dbReference type="InterPro" id="IPR033985">
    <property type="entry name" value="SusD-like_N"/>
</dbReference>
<evidence type="ECO:0000256" key="5">
    <source>
        <dbReference type="ARBA" id="ARBA00023237"/>
    </source>
</evidence>
<evidence type="ECO:0000256" key="3">
    <source>
        <dbReference type="ARBA" id="ARBA00022729"/>
    </source>
</evidence>
<dbReference type="GO" id="GO:0009279">
    <property type="term" value="C:cell outer membrane"/>
    <property type="evidence" value="ECO:0007669"/>
    <property type="project" value="UniProtKB-SubCell"/>
</dbReference>
<dbReference type="OrthoDB" id="630434at2"/>
<evidence type="ECO:0000313" key="9">
    <source>
        <dbReference type="Proteomes" id="UP000184462"/>
    </source>
</evidence>
<keyword evidence="5" id="KW-0998">Cell outer membrane</keyword>
<proteinExistence type="inferred from homology"/>
<dbReference type="STRING" id="1155689.SAMN05444278_102264"/>
<comment type="similarity">
    <text evidence="2">Belongs to the SusD family.</text>
</comment>
<organism evidence="8 9">
    <name type="scientific">Psychroflexus salarius</name>
    <dbReference type="NCBI Taxonomy" id="1155689"/>
    <lineage>
        <taxon>Bacteria</taxon>
        <taxon>Pseudomonadati</taxon>
        <taxon>Bacteroidota</taxon>
        <taxon>Flavobacteriia</taxon>
        <taxon>Flavobacteriales</taxon>
        <taxon>Flavobacteriaceae</taxon>
        <taxon>Psychroflexus</taxon>
    </lineage>
</organism>
<reference evidence="8 9" key="1">
    <citation type="submission" date="2016-11" db="EMBL/GenBank/DDBJ databases">
        <authorList>
            <person name="Jaros S."/>
            <person name="Januszkiewicz K."/>
            <person name="Wedrychowicz H."/>
        </authorList>
    </citation>
    <scope>NUCLEOTIDE SEQUENCE [LARGE SCALE GENOMIC DNA]</scope>
    <source>
        <strain evidence="8 9">DSM 25661</strain>
    </source>
</reference>
<evidence type="ECO:0000259" key="6">
    <source>
        <dbReference type="Pfam" id="PF07980"/>
    </source>
</evidence>
<sequence>MKTLNKIFLLGFIISLMSCEDAYEIDQPGRLTVEATFETVDDLQLGLLGVYDRLDATPEIALSANFTDEISIGFDSGGQGILLYNFQLNAASAAASTFWTKNYFGLNAANRVLEAAELIEPEPGQEDQYNSIVGQTRALRAYMHFELLTYFSTDLKDDSALGVILMDYVPGIDELKMRNTNGEVFNVIESDLEFASNNIDPSLGDVTFFTRDAVKALQARIAAFRGEYDVVETITEDLLTTYNIADANTYASMFLDDPQLVGETIFKLERAIGDNYDGQGSTGSVAAGGWAGAVFAFVDSTIDGSPYFEMSRSLFELYDPNGVRRFVNLDPSSVIFPAPGGSPIPTEDILVIRKYPGGGQPLLNDLQIFRAAEMHLLLAEAKAYQGAFVEVQNLIQELRTARADAATVDEPTTTAEALGLILEERRKEFSFEGHRYRDLKRIGPDASGPSASVDRADNDCLPNGGNCTLEPTDYRFTLPLPIVEFNANPDLRQQQNPGY</sequence>
<dbReference type="Pfam" id="PF07980">
    <property type="entry name" value="SusD_RagB"/>
    <property type="match status" value="1"/>
</dbReference>
<keyword evidence="3" id="KW-0732">Signal</keyword>
<feature type="domain" description="SusD-like N-terminal" evidence="7">
    <location>
        <begin position="86"/>
        <end position="221"/>
    </location>
</feature>